<evidence type="ECO:0000313" key="1">
    <source>
        <dbReference type="EMBL" id="TQD79820.1"/>
    </source>
</evidence>
<proteinExistence type="predicted"/>
<dbReference type="AlphaFoldDB" id="A0A540L036"/>
<dbReference type="EMBL" id="VIEB01000839">
    <property type="protein sequence ID" value="TQD79820.1"/>
    <property type="molecule type" value="Genomic_DNA"/>
</dbReference>
<dbReference type="PANTHER" id="PTHR12542">
    <property type="entry name" value="EXOCYST COMPLEX PROTEIN EXO70"/>
    <property type="match status" value="1"/>
</dbReference>
<keyword evidence="2" id="KW-1185">Reference proteome</keyword>
<name>A0A540L036_MALBA</name>
<organism evidence="1 2">
    <name type="scientific">Malus baccata</name>
    <name type="common">Siberian crab apple</name>
    <name type="synonym">Pyrus baccata</name>
    <dbReference type="NCBI Taxonomy" id="106549"/>
    <lineage>
        <taxon>Eukaryota</taxon>
        <taxon>Viridiplantae</taxon>
        <taxon>Streptophyta</taxon>
        <taxon>Embryophyta</taxon>
        <taxon>Tracheophyta</taxon>
        <taxon>Spermatophyta</taxon>
        <taxon>Magnoliopsida</taxon>
        <taxon>eudicotyledons</taxon>
        <taxon>Gunneridae</taxon>
        <taxon>Pentapetalae</taxon>
        <taxon>rosids</taxon>
        <taxon>fabids</taxon>
        <taxon>Rosales</taxon>
        <taxon>Rosaceae</taxon>
        <taxon>Amygdaloideae</taxon>
        <taxon>Maleae</taxon>
        <taxon>Malus</taxon>
    </lineage>
</organism>
<dbReference type="Proteomes" id="UP000315295">
    <property type="component" value="Unassembled WGS sequence"/>
</dbReference>
<comment type="caution">
    <text evidence="1">The sequence shown here is derived from an EMBL/GenBank/DDBJ whole genome shotgun (WGS) entry which is preliminary data.</text>
</comment>
<reference evidence="1 2" key="1">
    <citation type="journal article" date="2019" name="G3 (Bethesda)">
        <title>Sequencing of a Wild Apple (Malus baccata) Genome Unravels the Differences Between Cultivated and Wild Apple Species Regarding Disease Resistance and Cold Tolerance.</title>
        <authorList>
            <person name="Chen X."/>
        </authorList>
    </citation>
    <scope>NUCLEOTIDE SEQUENCE [LARGE SCALE GENOMIC DNA]</scope>
    <source>
        <strain evidence="2">cv. Shandingzi</strain>
        <tissue evidence="1">Leaves</tissue>
    </source>
</reference>
<dbReference type="GO" id="GO:0006887">
    <property type="term" value="P:exocytosis"/>
    <property type="evidence" value="ECO:0007669"/>
    <property type="project" value="InterPro"/>
</dbReference>
<dbReference type="GO" id="GO:0000145">
    <property type="term" value="C:exocyst"/>
    <property type="evidence" value="ECO:0007669"/>
    <property type="project" value="InterPro"/>
</dbReference>
<dbReference type="PANTHER" id="PTHR12542:SF96">
    <property type="entry name" value="EXOCYST COMPLEX COMPONENT EXO70B1"/>
    <property type="match status" value="1"/>
</dbReference>
<dbReference type="STRING" id="106549.A0A540L036"/>
<dbReference type="InterPro" id="IPR004140">
    <property type="entry name" value="Exo70"/>
</dbReference>
<dbReference type="InterPro" id="IPR016159">
    <property type="entry name" value="Cullin_repeat-like_dom_sf"/>
</dbReference>
<evidence type="ECO:0000313" key="2">
    <source>
        <dbReference type="Proteomes" id="UP000315295"/>
    </source>
</evidence>
<dbReference type="Pfam" id="PF20669">
    <property type="entry name" value="Exo70_N"/>
    <property type="match status" value="1"/>
</dbReference>
<protein>
    <submittedName>
        <fullName evidence="1">Uncharacterized protein</fullName>
    </submittedName>
</protein>
<dbReference type="Gene3D" id="1.20.1280.170">
    <property type="entry name" value="Exocyst complex component Exo70"/>
    <property type="match status" value="1"/>
</dbReference>
<gene>
    <name evidence="1" type="ORF">C1H46_034629</name>
</gene>
<sequence>MHKTCCFNLPSVQCQTEDNSATFLDLIDYLIATIRDWTPMVDDKSVGVCLARAEDLMQQAMFRLEDEFRSLVEHGGKSRKLNRAFRGESNDVLSFDLGDDEEEEEEDEVIEDSEEHQIPNAQSIGDYDIVIDALPSGTINDLHEIAKRMVAAGFGKECSHVYRSCRR</sequence>
<accession>A0A540L036</accession>
<dbReference type="SUPFAM" id="SSF74788">
    <property type="entry name" value="Cullin repeat-like"/>
    <property type="match status" value="1"/>
</dbReference>